<organism evidence="1">
    <name type="scientific">marine metagenome</name>
    <dbReference type="NCBI Taxonomy" id="408172"/>
    <lineage>
        <taxon>unclassified sequences</taxon>
        <taxon>metagenomes</taxon>
        <taxon>ecological metagenomes</taxon>
    </lineage>
</organism>
<proteinExistence type="predicted"/>
<gene>
    <name evidence="1" type="ORF">METZ01_LOCUS204068</name>
</gene>
<feature type="non-terminal residue" evidence="1">
    <location>
        <position position="30"/>
    </location>
</feature>
<accession>A0A382EM78</accession>
<dbReference type="AlphaFoldDB" id="A0A382EM78"/>
<dbReference type="EMBL" id="UINC01045003">
    <property type="protein sequence ID" value="SVB51214.1"/>
    <property type="molecule type" value="Genomic_DNA"/>
</dbReference>
<protein>
    <submittedName>
        <fullName evidence="1">Uncharacterized protein</fullName>
    </submittedName>
</protein>
<sequence length="30" mass="3623">MSQNIMKEEVYIELKKDTIKLTLQSQPEER</sequence>
<name>A0A382EM78_9ZZZZ</name>
<evidence type="ECO:0000313" key="1">
    <source>
        <dbReference type="EMBL" id="SVB51214.1"/>
    </source>
</evidence>
<reference evidence="1" key="1">
    <citation type="submission" date="2018-05" db="EMBL/GenBank/DDBJ databases">
        <authorList>
            <person name="Lanie J.A."/>
            <person name="Ng W.-L."/>
            <person name="Kazmierczak K.M."/>
            <person name="Andrzejewski T.M."/>
            <person name="Davidsen T.M."/>
            <person name="Wayne K.J."/>
            <person name="Tettelin H."/>
            <person name="Glass J.I."/>
            <person name="Rusch D."/>
            <person name="Podicherti R."/>
            <person name="Tsui H.-C.T."/>
            <person name="Winkler M.E."/>
        </authorList>
    </citation>
    <scope>NUCLEOTIDE SEQUENCE</scope>
</reference>